<keyword evidence="2" id="KW-1185">Reference proteome</keyword>
<accession>A0A5M6DAU3</accession>
<reference evidence="1 2" key="1">
    <citation type="submission" date="2019-09" db="EMBL/GenBank/DDBJ databases">
        <title>Genome sequence and assembly of Adhaeribacter sp.</title>
        <authorList>
            <person name="Chhetri G."/>
        </authorList>
    </citation>
    <scope>NUCLEOTIDE SEQUENCE [LARGE SCALE GENOMIC DNA]</scope>
    <source>
        <strain evidence="1 2">DK36</strain>
    </source>
</reference>
<evidence type="ECO:0000313" key="2">
    <source>
        <dbReference type="Proteomes" id="UP000323426"/>
    </source>
</evidence>
<sequence length="79" mass="9157">MNNLEKLTPLLTEVEEIKKLRQLVADFNPADGSLEIIFNLPGNKSVRVPINSKVKMRLFSKEVRNYLAEEQLLRQCKED</sequence>
<protein>
    <submittedName>
        <fullName evidence="1">Uncharacterized protein</fullName>
    </submittedName>
</protein>
<dbReference type="RefSeq" id="WP_150089923.1">
    <property type="nucleotide sequence ID" value="NZ_VWSF01000013.1"/>
</dbReference>
<name>A0A5M6DAU3_9BACT</name>
<comment type="caution">
    <text evidence="1">The sequence shown here is derived from an EMBL/GenBank/DDBJ whole genome shotgun (WGS) entry which is preliminary data.</text>
</comment>
<gene>
    <name evidence="1" type="ORF">F0145_16515</name>
</gene>
<organism evidence="1 2">
    <name type="scientific">Adhaeribacter rhizoryzae</name>
    <dbReference type="NCBI Taxonomy" id="2607907"/>
    <lineage>
        <taxon>Bacteria</taxon>
        <taxon>Pseudomonadati</taxon>
        <taxon>Bacteroidota</taxon>
        <taxon>Cytophagia</taxon>
        <taxon>Cytophagales</taxon>
        <taxon>Hymenobacteraceae</taxon>
        <taxon>Adhaeribacter</taxon>
    </lineage>
</organism>
<dbReference type="AlphaFoldDB" id="A0A5M6DAU3"/>
<dbReference type="EMBL" id="VWSF01000013">
    <property type="protein sequence ID" value="KAA5543520.1"/>
    <property type="molecule type" value="Genomic_DNA"/>
</dbReference>
<dbReference type="Proteomes" id="UP000323426">
    <property type="component" value="Unassembled WGS sequence"/>
</dbReference>
<proteinExistence type="predicted"/>
<evidence type="ECO:0000313" key="1">
    <source>
        <dbReference type="EMBL" id="KAA5543520.1"/>
    </source>
</evidence>